<accession>A0ABV2R543</accession>
<comment type="caution">
    <text evidence="2">The sequence shown here is derived from an EMBL/GenBank/DDBJ whole genome shotgun (WGS) entry which is preliminary data.</text>
</comment>
<organism evidence="2 3">
    <name type="scientific">Kaistia defluvii</name>
    <dbReference type="NCBI Taxonomy" id="410841"/>
    <lineage>
        <taxon>Bacteria</taxon>
        <taxon>Pseudomonadati</taxon>
        <taxon>Pseudomonadota</taxon>
        <taxon>Alphaproteobacteria</taxon>
        <taxon>Hyphomicrobiales</taxon>
        <taxon>Kaistiaceae</taxon>
        <taxon>Kaistia</taxon>
    </lineage>
</organism>
<dbReference type="Proteomes" id="UP001549321">
    <property type="component" value="Unassembled WGS sequence"/>
</dbReference>
<dbReference type="RefSeq" id="WP_354553681.1">
    <property type="nucleotide sequence ID" value="NZ_JBEPSM010000004.1"/>
</dbReference>
<keyword evidence="1" id="KW-0812">Transmembrane</keyword>
<keyword evidence="1" id="KW-0472">Membrane</keyword>
<gene>
    <name evidence="2" type="ORF">ABIE08_004094</name>
</gene>
<proteinExistence type="predicted"/>
<name>A0ABV2R543_9HYPH</name>
<sequence length="120" mass="13120">MDAMPDVSSLPDWLRAILYVGGLLGAAFACFVGYFIKGKAQPTDDLVITAASIADTKPIKELVEEVRGLGAAFRACTSAIEDIRDLMRDAADEAEIERRADEKAEVKVQRILKRLPRRAG</sequence>
<protein>
    <submittedName>
        <fullName evidence="2">Urease accessory protein UreF</fullName>
    </submittedName>
</protein>
<dbReference type="EMBL" id="JBEPSM010000004">
    <property type="protein sequence ID" value="MET4636136.1"/>
    <property type="molecule type" value="Genomic_DNA"/>
</dbReference>
<reference evidence="2 3" key="1">
    <citation type="submission" date="2024-06" db="EMBL/GenBank/DDBJ databases">
        <title>Sorghum-associated microbial communities from plants grown in Nebraska, USA.</title>
        <authorList>
            <person name="Schachtman D."/>
        </authorList>
    </citation>
    <scope>NUCLEOTIDE SEQUENCE [LARGE SCALE GENOMIC DNA]</scope>
    <source>
        <strain evidence="2 3">3207</strain>
    </source>
</reference>
<keyword evidence="3" id="KW-1185">Reference proteome</keyword>
<evidence type="ECO:0000313" key="3">
    <source>
        <dbReference type="Proteomes" id="UP001549321"/>
    </source>
</evidence>
<feature type="transmembrane region" description="Helical" evidence="1">
    <location>
        <begin position="16"/>
        <end position="36"/>
    </location>
</feature>
<keyword evidence="1" id="KW-1133">Transmembrane helix</keyword>
<evidence type="ECO:0000256" key="1">
    <source>
        <dbReference type="SAM" id="Phobius"/>
    </source>
</evidence>
<evidence type="ECO:0000313" key="2">
    <source>
        <dbReference type="EMBL" id="MET4636136.1"/>
    </source>
</evidence>